<dbReference type="Gene3D" id="3.30.450.40">
    <property type="match status" value="1"/>
</dbReference>
<dbReference type="SMART" id="SM00065">
    <property type="entry name" value="GAF"/>
    <property type="match status" value="1"/>
</dbReference>
<sequence>MATTTYSDPLAPFFEHSVSAAGLERVLQVVRRHLSMDVAFISRFQDSDRVLDYVDGEAGCVLQPGQVVPLGSGYCLKVIRGELPEYIPDTSRVPAAMEIPETVSIPIGSHLSTPIVLEDHRLFGTLCCFSHQPVASLAERDMDVLRAFAEFLGFYFDLAARREKEREAVAHVIRAAMQDGHLRTVFQPVYDIGRRSLHGFECLSRFDMEPLRPPDQWFSAAHSVGLGMELELHAIRRALSSLECFPAALPFNVNCSPDFILSGRLQALMDDGTDLSRVVLEVTEHAAVNDYAALAEALQPFRARGICLAVDDAGAGYSSMRHILQLQPEIIKLDISITQSIDRDSHRRALAKGLISFAHEIGSRIVAEGVEESAELETLGRLGVDFAQGYYLARPLALQDAVLAARGAGRPGATGMRGARAAGA</sequence>
<feature type="domain" description="EAL" evidence="1">
    <location>
        <begin position="166"/>
        <end position="409"/>
    </location>
</feature>
<dbReference type="PANTHER" id="PTHR33121:SF70">
    <property type="entry name" value="SIGNALING PROTEIN YKOW"/>
    <property type="match status" value="1"/>
</dbReference>
<evidence type="ECO:0000313" key="2">
    <source>
        <dbReference type="EMBL" id="SDP90481.1"/>
    </source>
</evidence>
<organism evidence="2 3">
    <name type="scientific">Paracidovorax cattleyae</name>
    <dbReference type="NCBI Taxonomy" id="80868"/>
    <lineage>
        <taxon>Bacteria</taxon>
        <taxon>Pseudomonadati</taxon>
        <taxon>Pseudomonadota</taxon>
        <taxon>Betaproteobacteria</taxon>
        <taxon>Burkholderiales</taxon>
        <taxon>Comamonadaceae</taxon>
        <taxon>Paracidovorax</taxon>
    </lineage>
</organism>
<dbReference type="InterPro" id="IPR035919">
    <property type="entry name" value="EAL_sf"/>
</dbReference>
<dbReference type="AlphaFoldDB" id="A0A1H0WIV5"/>
<dbReference type="CDD" id="cd01948">
    <property type="entry name" value="EAL"/>
    <property type="match status" value="1"/>
</dbReference>
<keyword evidence="3" id="KW-1185">Reference proteome</keyword>
<proteinExistence type="predicted"/>
<accession>A0A1H0WIV5</accession>
<dbReference type="SUPFAM" id="SSF141868">
    <property type="entry name" value="EAL domain-like"/>
    <property type="match status" value="1"/>
</dbReference>
<evidence type="ECO:0000259" key="1">
    <source>
        <dbReference type="PROSITE" id="PS50883"/>
    </source>
</evidence>
<dbReference type="PANTHER" id="PTHR33121">
    <property type="entry name" value="CYCLIC DI-GMP PHOSPHODIESTERASE PDEF"/>
    <property type="match status" value="1"/>
</dbReference>
<dbReference type="Proteomes" id="UP000199317">
    <property type="component" value="Unassembled WGS sequence"/>
</dbReference>
<dbReference type="InterPro" id="IPR050706">
    <property type="entry name" value="Cyclic-di-GMP_PDE-like"/>
</dbReference>
<dbReference type="Pfam" id="PF00563">
    <property type="entry name" value="EAL"/>
    <property type="match status" value="1"/>
</dbReference>
<dbReference type="InterPro" id="IPR001633">
    <property type="entry name" value="EAL_dom"/>
</dbReference>
<dbReference type="GO" id="GO:0071111">
    <property type="term" value="F:cyclic-guanylate-specific phosphodiesterase activity"/>
    <property type="evidence" value="ECO:0007669"/>
    <property type="project" value="InterPro"/>
</dbReference>
<dbReference type="OrthoDB" id="9813903at2"/>
<dbReference type="InterPro" id="IPR003018">
    <property type="entry name" value="GAF"/>
</dbReference>
<protein>
    <submittedName>
        <fullName evidence="2">EAL domain, c-di-GMP-specific phosphodiesterase class I (Or its enzymatically inactive variant)</fullName>
    </submittedName>
</protein>
<dbReference type="PROSITE" id="PS50883">
    <property type="entry name" value="EAL"/>
    <property type="match status" value="1"/>
</dbReference>
<gene>
    <name evidence="2" type="ORF">SAMN04489708_14029</name>
</gene>
<dbReference type="Gene3D" id="3.20.20.450">
    <property type="entry name" value="EAL domain"/>
    <property type="match status" value="1"/>
</dbReference>
<name>A0A1H0WIV5_9BURK</name>
<reference evidence="3" key="1">
    <citation type="submission" date="2016-10" db="EMBL/GenBank/DDBJ databases">
        <authorList>
            <person name="Varghese N."/>
            <person name="Submissions S."/>
        </authorList>
    </citation>
    <scope>NUCLEOTIDE SEQUENCE [LARGE SCALE GENOMIC DNA]</scope>
    <source>
        <strain evidence="3">DSM 17101</strain>
    </source>
</reference>
<dbReference type="SMART" id="SM00052">
    <property type="entry name" value="EAL"/>
    <property type="match status" value="1"/>
</dbReference>
<dbReference type="Pfam" id="PF01590">
    <property type="entry name" value="GAF"/>
    <property type="match status" value="1"/>
</dbReference>
<dbReference type="RefSeq" id="WP_092839478.1">
    <property type="nucleotide sequence ID" value="NZ_CP028290.1"/>
</dbReference>
<dbReference type="InterPro" id="IPR029016">
    <property type="entry name" value="GAF-like_dom_sf"/>
</dbReference>
<evidence type="ECO:0000313" key="3">
    <source>
        <dbReference type="Proteomes" id="UP000199317"/>
    </source>
</evidence>
<dbReference type="SUPFAM" id="SSF55781">
    <property type="entry name" value="GAF domain-like"/>
    <property type="match status" value="1"/>
</dbReference>
<dbReference type="EMBL" id="FNJL01000040">
    <property type="protein sequence ID" value="SDP90481.1"/>
    <property type="molecule type" value="Genomic_DNA"/>
</dbReference>